<sequence>MNVDIDRHGAFRGCGQILLINVDIKSETETVSSHWHRKSAIQVVTARPHPHKCDSYCSIYRPTTAQHKVQMLSRVSLRISSQKNIRFSSTELKNLMREKYIPNKREQLTRIKKSSASVIGQTTVEQVLGGMRGIRCMWWEGSELDAEKGITFHGKTIEECNRILPHGPEQGATQMLPESMMWLIMTGEVPTEKQVRALSADLARHSALPRHVDELIDNLPKDMHPMTSLSAAIASLSHNSVFSKQYSDGSITKDKFWEPAFDDSISLLAKIPTIAAKLYNRSKGVSKVYKADESKDVTWNFAENIGFGDKLPFVEMMRLYLALHADHEGGNVSAHSTHLVGSALSDPFLSYSAGLLGLAGPLHGLAAQDVLRFILQMHQWLPKNYTEKDVEQYLWNWLKDGRVVPGYGHAVLRKPDPRFTALHEFSSKSDSISKDPHWKLVDIVSRVAPQVLKEHGKTKNPFPNVDSQSGVLLHHYGMKETEFYTVIFGISRAYGVLPQLVWDRALGMPIERPKSLSLNAIEKMMSAQ</sequence>
<proteinExistence type="inferred from homology"/>
<dbReference type="GO" id="GO:0006099">
    <property type="term" value="P:tricarboxylic acid cycle"/>
    <property type="evidence" value="ECO:0007669"/>
    <property type="project" value="TreeGrafter"/>
</dbReference>
<comment type="similarity">
    <text evidence="2 6">Belongs to the citrate synthase family.</text>
</comment>
<dbReference type="Gene3D" id="1.10.580.10">
    <property type="entry name" value="Citrate Synthase, domain 1"/>
    <property type="match status" value="1"/>
</dbReference>
<dbReference type="GO" id="GO:0005975">
    <property type="term" value="P:carbohydrate metabolic process"/>
    <property type="evidence" value="ECO:0007669"/>
    <property type="project" value="TreeGrafter"/>
</dbReference>
<keyword evidence="3 6" id="KW-0808">Transferase</keyword>
<dbReference type="InterPro" id="IPR036969">
    <property type="entry name" value="Citrate_synthase_sf"/>
</dbReference>
<evidence type="ECO:0000313" key="8">
    <source>
        <dbReference type="Proteomes" id="UP000241769"/>
    </source>
</evidence>
<name>A0A2P6NXE1_9EUKA</name>
<dbReference type="AlphaFoldDB" id="A0A2P6NXE1"/>
<dbReference type="InterPro" id="IPR019810">
    <property type="entry name" value="Citrate_synthase_AS"/>
</dbReference>
<keyword evidence="5" id="KW-0496">Mitochondrion</keyword>
<dbReference type="PRINTS" id="PR00143">
    <property type="entry name" value="CITRTSNTHASE"/>
</dbReference>
<dbReference type="InterPro" id="IPR016143">
    <property type="entry name" value="Citrate_synth-like_sm_a-sub"/>
</dbReference>
<dbReference type="InterPro" id="IPR002020">
    <property type="entry name" value="Citrate_synthase"/>
</dbReference>
<evidence type="ECO:0000313" key="7">
    <source>
        <dbReference type="EMBL" id="PRP88624.1"/>
    </source>
</evidence>
<gene>
    <name evidence="7" type="ORF">PROFUN_03035</name>
</gene>
<evidence type="ECO:0000256" key="3">
    <source>
        <dbReference type="ARBA" id="ARBA00022679"/>
    </source>
</evidence>
<protein>
    <recommendedName>
        <fullName evidence="6">Citrate synthase</fullName>
    </recommendedName>
</protein>
<dbReference type="NCBIfam" id="NF007128">
    <property type="entry name" value="PRK09569.1"/>
    <property type="match status" value="1"/>
</dbReference>
<dbReference type="STRING" id="1890364.A0A2P6NXE1"/>
<keyword evidence="8" id="KW-1185">Reference proteome</keyword>
<dbReference type="Gene3D" id="1.10.230.10">
    <property type="entry name" value="Cytochrome P450-Terp, domain 2"/>
    <property type="match status" value="1"/>
</dbReference>
<accession>A0A2P6NXE1</accession>
<dbReference type="PROSITE" id="PS00480">
    <property type="entry name" value="CITRATE_SYNTHASE"/>
    <property type="match status" value="1"/>
</dbReference>
<dbReference type="EMBL" id="MDYQ01000009">
    <property type="protein sequence ID" value="PRP88624.1"/>
    <property type="molecule type" value="Genomic_DNA"/>
</dbReference>
<organism evidence="7 8">
    <name type="scientific">Planoprotostelium fungivorum</name>
    <dbReference type="NCBI Taxonomy" id="1890364"/>
    <lineage>
        <taxon>Eukaryota</taxon>
        <taxon>Amoebozoa</taxon>
        <taxon>Evosea</taxon>
        <taxon>Variosea</taxon>
        <taxon>Cavosteliida</taxon>
        <taxon>Cavosteliaceae</taxon>
        <taxon>Planoprotostelium</taxon>
    </lineage>
</organism>
<dbReference type="GO" id="GO:0005759">
    <property type="term" value="C:mitochondrial matrix"/>
    <property type="evidence" value="ECO:0007669"/>
    <property type="project" value="TreeGrafter"/>
</dbReference>
<dbReference type="InterPro" id="IPR016142">
    <property type="entry name" value="Citrate_synth-like_lrg_a-sub"/>
</dbReference>
<dbReference type="Pfam" id="PF00285">
    <property type="entry name" value="Citrate_synt"/>
    <property type="match status" value="1"/>
</dbReference>
<evidence type="ECO:0000256" key="6">
    <source>
        <dbReference type="RuleBase" id="RU000441"/>
    </source>
</evidence>
<dbReference type="InParanoid" id="A0A2P6NXE1"/>
<evidence type="ECO:0000256" key="1">
    <source>
        <dbReference type="ARBA" id="ARBA00004173"/>
    </source>
</evidence>
<dbReference type="SUPFAM" id="SSF48256">
    <property type="entry name" value="Citrate synthase"/>
    <property type="match status" value="1"/>
</dbReference>
<comment type="caution">
    <text evidence="7">The sequence shown here is derived from an EMBL/GenBank/DDBJ whole genome shotgun (WGS) entry which is preliminary data.</text>
</comment>
<comment type="subcellular location">
    <subcellularLocation>
        <location evidence="1">Mitochondrion</location>
    </subcellularLocation>
</comment>
<evidence type="ECO:0000256" key="2">
    <source>
        <dbReference type="ARBA" id="ARBA00010566"/>
    </source>
</evidence>
<dbReference type="PANTHER" id="PTHR11739:SF15">
    <property type="entry name" value="CITRATE SYNTHASE 3, MITOCHONDRIAL"/>
    <property type="match status" value="1"/>
</dbReference>
<evidence type="ECO:0000256" key="4">
    <source>
        <dbReference type="ARBA" id="ARBA00022946"/>
    </source>
</evidence>
<dbReference type="PANTHER" id="PTHR11739">
    <property type="entry name" value="CITRATE SYNTHASE"/>
    <property type="match status" value="1"/>
</dbReference>
<reference evidence="7 8" key="1">
    <citation type="journal article" date="2018" name="Genome Biol. Evol.">
        <title>Multiple Roots of Fruiting Body Formation in Amoebozoa.</title>
        <authorList>
            <person name="Hillmann F."/>
            <person name="Forbes G."/>
            <person name="Novohradska S."/>
            <person name="Ferling I."/>
            <person name="Riege K."/>
            <person name="Groth M."/>
            <person name="Westermann M."/>
            <person name="Marz M."/>
            <person name="Spaller T."/>
            <person name="Winckler T."/>
            <person name="Schaap P."/>
            <person name="Glockner G."/>
        </authorList>
    </citation>
    <scope>NUCLEOTIDE SEQUENCE [LARGE SCALE GENOMIC DNA]</scope>
    <source>
        <strain evidence="7 8">Jena</strain>
    </source>
</reference>
<evidence type="ECO:0000256" key="5">
    <source>
        <dbReference type="ARBA" id="ARBA00023128"/>
    </source>
</evidence>
<dbReference type="GO" id="GO:0050440">
    <property type="term" value="F:2-methylcitrate synthase activity"/>
    <property type="evidence" value="ECO:0007669"/>
    <property type="project" value="TreeGrafter"/>
</dbReference>
<dbReference type="OrthoDB" id="8017587at2759"/>
<dbReference type="Proteomes" id="UP000241769">
    <property type="component" value="Unassembled WGS sequence"/>
</dbReference>
<keyword evidence="4" id="KW-0809">Transit peptide</keyword>